<evidence type="ECO:0000256" key="2">
    <source>
        <dbReference type="ARBA" id="ARBA00001946"/>
    </source>
</evidence>
<name>A0A7S2MG97_9DINO</name>
<proteinExistence type="predicted"/>
<dbReference type="GO" id="GO:0004518">
    <property type="term" value="F:nuclease activity"/>
    <property type="evidence" value="ECO:0007669"/>
    <property type="project" value="UniProtKB-KW"/>
</dbReference>
<protein>
    <recommendedName>
        <fullName evidence="11">Endonuclease/exonuclease/phosphatase domain-containing protein</fullName>
    </recommendedName>
</protein>
<dbReference type="InterPro" id="IPR051547">
    <property type="entry name" value="TDP2-like"/>
</dbReference>
<dbReference type="GO" id="GO:0070260">
    <property type="term" value="F:5'-tyrosyl-DNA phosphodiesterase activity"/>
    <property type="evidence" value="ECO:0007669"/>
    <property type="project" value="TreeGrafter"/>
</dbReference>
<sequence length="304" mass="34082">MPEVLQHTKRFQKSIQELERVDADVIGLNEVTQCFLGMLSEEAWVRNNYMLSTVCGGEDLGNTAVARKFGNVLLSRVPFASLRHFEMASGREAVAAIVHTSHDGLQNRTLVTSVHLIAFPTQVAQRASELESLTSRLAIVDEWDLAVVLGDFNFHFETESSSIPDGWTELPAAQGKYTWDMAANPMIRHYLPKVWWGIGWSLLWPVQMRLDRIIVASRNRGSHVDLHASSVKLFADVPVHEGPVREATEPIGILMKLIGFGPALVQHVLSHRRQSWEDYLFPSDHFGLFTDLALISETTVGARM</sequence>
<dbReference type="InterPro" id="IPR005135">
    <property type="entry name" value="Endo/exonuclease/phosphatase"/>
</dbReference>
<reference evidence="12" key="1">
    <citation type="submission" date="2021-01" db="EMBL/GenBank/DDBJ databases">
        <authorList>
            <person name="Corre E."/>
            <person name="Pelletier E."/>
            <person name="Niang G."/>
            <person name="Scheremetjew M."/>
            <person name="Finn R."/>
            <person name="Kale V."/>
            <person name="Holt S."/>
            <person name="Cochrane G."/>
            <person name="Meng A."/>
            <person name="Brown T."/>
            <person name="Cohen L."/>
        </authorList>
    </citation>
    <scope>NUCLEOTIDE SEQUENCE</scope>
    <source>
        <strain evidence="12">RCC3387</strain>
    </source>
</reference>
<evidence type="ECO:0000256" key="3">
    <source>
        <dbReference type="ARBA" id="ARBA00004322"/>
    </source>
</evidence>
<comment type="cofactor">
    <cofactor evidence="2">
        <name>Mg(2+)</name>
        <dbReference type="ChEBI" id="CHEBI:18420"/>
    </cofactor>
</comment>
<dbReference type="InterPro" id="IPR036691">
    <property type="entry name" value="Endo/exonu/phosph_ase_sf"/>
</dbReference>
<keyword evidence="10" id="KW-0539">Nucleus</keyword>
<dbReference type="GO" id="GO:0046872">
    <property type="term" value="F:metal ion binding"/>
    <property type="evidence" value="ECO:0007669"/>
    <property type="project" value="UniProtKB-KW"/>
</dbReference>
<evidence type="ECO:0000256" key="6">
    <source>
        <dbReference type="ARBA" id="ARBA00022763"/>
    </source>
</evidence>
<accession>A0A7S2MG97</accession>
<dbReference type="GO" id="GO:0005737">
    <property type="term" value="C:cytoplasm"/>
    <property type="evidence" value="ECO:0007669"/>
    <property type="project" value="TreeGrafter"/>
</dbReference>
<gene>
    <name evidence="12" type="ORF">BRAN1462_LOCUS496</name>
</gene>
<keyword evidence="4" id="KW-0540">Nuclease</keyword>
<keyword evidence="6" id="KW-0227">DNA damage</keyword>
<organism evidence="12">
    <name type="scientific">Zooxanthella nutricula</name>
    <dbReference type="NCBI Taxonomy" id="1333877"/>
    <lineage>
        <taxon>Eukaryota</taxon>
        <taxon>Sar</taxon>
        <taxon>Alveolata</taxon>
        <taxon>Dinophyceae</taxon>
        <taxon>Peridiniales</taxon>
        <taxon>Peridiniales incertae sedis</taxon>
        <taxon>Zooxanthella</taxon>
    </lineage>
</organism>
<dbReference type="EMBL" id="HBGW01000765">
    <property type="protein sequence ID" value="CAD9481814.1"/>
    <property type="molecule type" value="Transcribed_RNA"/>
</dbReference>
<evidence type="ECO:0000256" key="9">
    <source>
        <dbReference type="ARBA" id="ARBA00023204"/>
    </source>
</evidence>
<dbReference type="PANTHER" id="PTHR15822">
    <property type="entry name" value="TRAF AND TNF RECEPTOR-ASSOCIATED PROTEIN"/>
    <property type="match status" value="1"/>
</dbReference>
<keyword evidence="8" id="KW-0460">Magnesium</keyword>
<dbReference type="AlphaFoldDB" id="A0A7S2MG97"/>
<dbReference type="GO" id="GO:0006302">
    <property type="term" value="P:double-strand break repair"/>
    <property type="evidence" value="ECO:0007669"/>
    <property type="project" value="TreeGrafter"/>
</dbReference>
<comment type="subcellular location">
    <subcellularLocation>
        <location evidence="3">Nucleus</location>
        <location evidence="3">PML body</location>
    </subcellularLocation>
</comment>
<dbReference type="GO" id="GO:0003697">
    <property type="term" value="F:single-stranded DNA binding"/>
    <property type="evidence" value="ECO:0007669"/>
    <property type="project" value="TreeGrafter"/>
</dbReference>
<dbReference type="PANTHER" id="PTHR15822:SF4">
    <property type="entry name" value="TYROSYL-DNA PHOSPHODIESTERASE 2"/>
    <property type="match status" value="1"/>
</dbReference>
<evidence type="ECO:0000256" key="4">
    <source>
        <dbReference type="ARBA" id="ARBA00022722"/>
    </source>
</evidence>
<dbReference type="Gene3D" id="3.60.10.10">
    <property type="entry name" value="Endonuclease/exonuclease/phosphatase"/>
    <property type="match status" value="1"/>
</dbReference>
<keyword evidence="5" id="KW-0479">Metal-binding</keyword>
<evidence type="ECO:0000256" key="10">
    <source>
        <dbReference type="ARBA" id="ARBA00023242"/>
    </source>
</evidence>
<keyword evidence="7" id="KW-0378">Hydrolase</keyword>
<evidence type="ECO:0000256" key="1">
    <source>
        <dbReference type="ARBA" id="ARBA00001936"/>
    </source>
</evidence>
<evidence type="ECO:0000256" key="8">
    <source>
        <dbReference type="ARBA" id="ARBA00022842"/>
    </source>
</evidence>
<evidence type="ECO:0000256" key="7">
    <source>
        <dbReference type="ARBA" id="ARBA00022801"/>
    </source>
</evidence>
<keyword evidence="9" id="KW-0234">DNA repair</keyword>
<dbReference type="SUPFAM" id="SSF56219">
    <property type="entry name" value="DNase I-like"/>
    <property type="match status" value="1"/>
</dbReference>
<evidence type="ECO:0000313" key="12">
    <source>
        <dbReference type="EMBL" id="CAD9481814.1"/>
    </source>
</evidence>
<evidence type="ECO:0000259" key="11">
    <source>
        <dbReference type="Pfam" id="PF03372"/>
    </source>
</evidence>
<evidence type="ECO:0000256" key="5">
    <source>
        <dbReference type="ARBA" id="ARBA00022723"/>
    </source>
</evidence>
<feature type="domain" description="Endonuclease/exonuclease/phosphatase" evidence="11">
    <location>
        <begin position="16"/>
        <end position="285"/>
    </location>
</feature>
<comment type="cofactor">
    <cofactor evidence="1">
        <name>Mn(2+)</name>
        <dbReference type="ChEBI" id="CHEBI:29035"/>
    </cofactor>
</comment>
<dbReference type="Pfam" id="PF03372">
    <property type="entry name" value="Exo_endo_phos"/>
    <property type="match status" value="1"/>
</dbReference>